<reference evidence="2 3" key="1">
    <citation type="submission" date="2016-12" db="EMBL/GenBank/DDBJ databases">
        <title>Candidatus Reconcilibacillus cellulovorans genome.</title>
        <authorList>
            <person name="Kolinko S."/>
            <person name="Wu Y.-W."/>
            <person name="Tachea F."/>
            <person name="Denzel E."/>
            <person name="Hiras J."/>
            <person name="Baecker N."/>
            <person name="Chan L.J."/>
            <person name="Eichorst S.A."/>
            <person name="Frey D."/>
            <person name="Adams P.D."/>
            <person name="Pray T."/>
            <person name="Tanjore D."/>
            <person name="Petzold C.J."/>
            <person name="Gladden J.M."/>
            <person name="Simmons B.A."/>
            <person name="Singer S.W."/>
        </authorList>
    </citation>
    <scope>NUCLEOTIDE SEQUENCE [LARGE SCALE GENOMIC DNA]</scope>
    <source>
        <strain evidence="2">JTherm</strain>
    </source>
</reference>
<feature type="domain" description="ATPase AAA-type core" evidence="1">
    <location>
        <begin position="15"/>
        <end position="54"/>
    </location>
</feature>
<dbReference type="InterPro" id="IPR003959">
    <property type="entry name" value="ATPase_AAA_core"/>
</dbReference>
<dbReference type="GO" id="GO:0016887">
    <property type="term" value="F:ATP hydrolysis activity"/>
    <property type="evidence" value="ECO:0007669"/>
    <property type="project" value="InterPro"/>
</dbReference>
<dbReference type="Pfam" id="PF13304">
    <property type="entry name" value="AAA_21"/>
    <property type="match status" value="1"/>
</dbReference>
<dbReference type="SUPFAM" id="SSF52540">
    <property type="entry name" value="P-loop containing nucleoside triphosphate hydrolases"/>
    <property type="match status" value="1"/>
</dbReference>
<dbReference type="GO" id="GO:0005524">
    <property type="term" value="F:ATP binding"/>
    <property type="evidence" value="ECO:0007669"/>
    <property type="project" value="InterPro"/>
</dbReference>
<evidence type="ECO:0000259" key="1">
    <source>
        <dbReference type="Pfam" id="PF13304"/>
    </source>
</evidence>
<name>A0A2A6DY41_9BACL</name>
<dbReference type="AlphaFoldDB" id="A0A2A6DY41"/>
<dbReference type="EMBL" id="MOXJ01000040">
    <property type="protein sequence ID" value="PDO09417.1"/>
    <property type="molecule type" value="Genomic_DNA"/>
</dbReference>
<dbReference type="Gene3D" id="3.40.50.300">
    <property type="entry name" value="P-loop containing nucleotide triphosphate hydrolases"/>
    <property type="match status" value="1"/>
</dbReference>
<sequence length="96" mass="11147">MMRFGHIEVELGIRNLFVGPNAAGKSNLLDVFRFLHDVIKVGGFQQAVRDRGGGSKYRIVFNQDANRRLFLKEEMVWKNSKILLQRPTEEDRQDPM</sequence>
<organism evidence="2 3">
    <name type="scientific">Candidatus Reconcilbacillus cellulovorans</name>
    <dbReference type="NCBI Taxonomy" id="1906605"/>
    <lineage>
        <taxon>Bacteria</taxon>
        <taxon>Bacillati</taxon>
        <taxon>Bacillota</taxon>
        <taxon>Bacilli</taxon>
        <taxon>Bacillales</taxon>
        <taxon>Paenibacillaceae</taxon>
        <taxon>Candidatus Reconcilbacillus</taxon>
    </lineage>
</organism>
<evidence type="ECO:0000313" key="3">
    <source>
        <dbReference type="Proteomes" id="UP000243688"/>
    </source>
</evidence>
<gene>
    <name evidence="2" type="ORF">BLM47_12645</name>
</gene>
<comment type="caution">
    <text evidence="2">The sequence shown here is derived from an EMBL/GenBank/DDBJ whole genome shotgun (WGS) entry which is preliminary data.</text>
</comment>
<accession>A0A2A6DY41</accession>
<dbReference type="Proteomes" id="UP000243688">
    <property type="component" value="Unassembled WGS sequence"/>
</dbReference>
<dbReference type="InterPro" id="IPR027417">
    <property type="entry name" value="P-loop_NTPase"/>
</dbReference>
<evidence type="ECO:0000313" key="2">
    <source>
        <dbReference type="EMBL" id="PDO09417.1"/>
    </source>
</evidence>
<proteinExistence type="predicted"/>
<protein>
    <recommendedName>
        <fullName evidence="1">ATPase AAA-type core domain-containing protein</fullName>
    </recommendedName>
</protein>